<dbReference type="EMBL" id="CP013125">
    <property type="protein sequence ID" value="ALN22002.1"/>
    <property type="molecule type" value="Genomic_DNA"/>
</dbReference>
<proteinExistence type="predicted"/>
<evidence type="ECO:0000313" key="2">
    <source>
        <dbReference type="Proteomes" id="UP000028530"/>
    </source>
</evidence>
<dbReference type="Proteomes" id="UP000028530">
    <property type="component" value="Plasmid pPME5"/>
</dbReference>
<keyword evidence="1" id="KW-0614">Plasmid</keyword>
<reference evidence="1 2" key="1">
    <citation type="submission" date="2015-11" db="EMBL/GenBank/DDBJ databases">
        <authorList>
            <person name="Chong T.M."/>
            <person name="Chan K.G."/>
            <person name="Dessaux Y."/>
        </authorList>
    </citation>
    <scope>NUCLEOTIDE SEQUENCE [LARGE SCALE GENOMIC DNA]</scope>
    <source>
        <strain evidence="1 2">S5.2</strain>
        <plasmid evidence="2">Plasmid</plasmid>
    </source>
</reference>
<geneLocation type="plasmid" evidence="2"/>
<dbReference type="RefSeq" id="WP_017362159.1">
    <property type="nucleotide sequence ID" value="NZ_CP013125.1"/>
</dbReference>
<accession>A0ABM5W417</accession>
<keyword evidence="2" id="KW-1185">Reference proteome</keyword>
<organism evidence="1 2">
    <name type="scientific">Ectopseudomonas mendocina S5.2</name>
    <dbReference type="NCBI Taxonomy" id="1225174"/>
    <lineage>
        <taxon>Bacteria</taxon>
        <taxon>Pseudomonadati</taxon>
        <taxon>Pseudomonadota</taxon>
        <taxon>Gammaproteobacteria</taxon>
        <taxon>Pseudomonadales</taxon>
        <taxon>Pseudomonadaceae</taxon>
        <taxon>Ectopseudomonas</taxon>
    </lineage>
</organism>
<evidence type="ECO:0000313" key="1">
    <source>
        <dbReference type="EMBL" id="ALN22002.1"/>
    </source>
</evidence>
<protein>
    <submittedName>
        <fullName evidence="1">Uncharacterized protein</fullName>
    </submittedName>
</protein>
<dbReference type="GeneID" id="57609197"/>
<gene>
    <name evidence="1" type="ORF">DW68_025315</name>
</gene>
<name>A0ABM5W417_ECTME</name>
<sequence>MITNKKLVIGLGGALGIVFLLAIPEAWKNLGEIVKRQASANLRLIEWKEAYQALLPVNDRWQAAFIGFDSVSDQLTLTRIVNIEQYGLNLDVDRVEQVGSEEVVVNGMPVGLQKLCIATGRESLEVSSTSMSGLRAGMRAMALRTDIEMGTVEYAINKGDDKEGVKTTYVARVSPFCIRVRTDQKVGAGV</sequence>